<evidence type="ECO:0000256" key="11">
    <source>
        <dbReference type="SAM" id="Phobius"/>
    </source>
</evidence>
<dbReference type="SMART" id="SM00388">
    <property type="entry name" value="HisKA"/>
    <property type="match status" value="1"/>
</dbReference>
<feature type="domain" description="HAMP" evidence="13">
    <location>
        <begin position="276"/>
        <end position="335"/>
    </location>
</feature>
<dbReference type="InterPro" id="IPR025919">
    <property type="entry name" value="Stimulus_sens_dom"/>
</dbReference>
<evidence type="ECO:0000256" key="1">
    <source>
        <dbReference type="ARBA" id="ARBA00000085"/>
    </source>
</evidence>
<proteinExistence type="predicted"/>
<sequence>MRADPAFRPISSRRRRVIWRRRWRRLPGSPLTRRILAVNLLAPLLLVGGLLYLDHYQETLVETRLSGLHTQAALIAAAIGESAVTTHPGPIPLIGAGVLRHELAVEESRMMIRRLADLIGLRIRLFDPNGLLVADSQMLRGPGGLVQVRDLPPPDQDLLTRLWRWLHDRLLATTVLSGPYPPYVERARQTSVDYDEVAIALDVGEPAHAIRATEEGPRILSYAVPVQFYKQVVGAVMVSESSAGLDAEVFQVRTTILKVFLAVLAVTVLVSVYLARTIARPLRLLAARAERIRHAEGGGGGRGVEIPDFTRRGDEIGELSGVLRQMTAALWARMDAIERFAADVAHEIKNPLTSLKSAVETVARVRDPEQQKRLMGIIEDDVKRLDRLISDISDASRLDAELSRAETAPVKVAEMLGTLAAIHRDTAESVALDLALPEGGDPLPVAAVEGRLTQVLRNLLSNARSFSPPGGRIRLAAWRDNGRVLVSVEDDGPGIPPGKEEAIFDRFYSDRPAGEKFGTHSGLGLAISRQIVEAAGGTLTAGNRQTPDGTVAGARFLVDLPALGEG</sequence>
<keyword evidence="9" id="KW-0902">Two-component regulatory system</keyword>
<dbReference type="EC" id="2.7.13.3" evidence="3"/>
<evidence type="ECO:0000256" key="2">
    <source>
        <dbReference type="ARBA" id="ARBA00004370"/>
    </source>
</evidence>
<keyword evidence="10 11" id="KW-0472">Membrane</keyword>
<dbReference type="Pfam" id="PF02518">
    <property type="entry name" value="HATPase_c"/>
    <property type="match status" value="1"/>
</dbReference>
<dbReference type="RefSeq" id="WP_092615797.1">
    <property type="nucleotide sequence ID" value="NZ_FNCV01000002.1"/>
</dbReference>
<dbReference type="GO" id="GO:0000155">
    <property type="term" value="F:phosphorelay sensor kinase activity"/>
    <property type="evidence" value="ECO:0007669"/>
    <property type="project" value="InterPro"/>
</dbReference>
<dbReference type="Pfam" id="PF13756">
    <property type="entry name" value="Stimulus_sens_1"/>
    <property type="match status" value="1"/>
</dbReference>
<dbReference type="GO" id="GO:0016020">
    <property type="term" value="C:membrane"/>
    <property type="evidence" value="ECO:0007669"/>
    <property type="project" value="UniProtKB-SubCell"/>
</dbReference>
<dbReference type="InterPro" id="IPR003594">
    <property type="entry name" value="HATPase_dom"/>
</dbReference>
<evidence type="ECO:0000256" key="9">
    <source>
        <dbReference type="ARBA" id="ARBA00023012"/>
    </source>
</evidence>
<name>A0A1G7WH01_9PROT</name>
<dbReference type="InterPro" id="IPR036097">
    <property type="entry name" value="HisK_dim/P_sf"/>
</dbReference>
<reference evidence="15" key="1">
    <citation type="submission" date="2016-10" db="EMBL/GenBank/DDBJ databases">
        <authorList>
            <person name="Varghese N."/>
            <person name="Submissions S."/>
        </authorList>
    </citation>
    <scope>NUCLEOTIDE SEQUENCE [LARGE SCALE GENOMIC DNA]</scope>
    <source>
        <strain evidence="15">930I</strain>
    </source>
</reference>
<dbReference type="InterPro" id="IPR003661">
    <property type="entry name" value="HisK_dim/P_dom"/>
</dbReference>
<dbReference type="InterPro" id="IPR025908">
    <property type="entry name" value="Sensor_TM1"/>
</dbReference>
<evidence type="ECO:0000259" key="12">
    <source>
        <dbReference type="PROSITE" id="PS50109"/>
    </source>
</evidence>
<dbReference type="Pfam" id="PF13755">
    <property type="entry name" value="Sensor_TM1"/>
    <property type="match status" value="1"/>
</dbReference>
<keyword evidence="6 11" id="KW-0812">Transmembrane</keyword>
<evidence type="ECO:0000256" key="10">
    <source>
        <dbReference type="ARBA" id="ARBA00023136"/>
    </source>
</evidence>
<evidence type="ECO:0000256" key="8">
    <source>
        <dbReference type="ARBA" id="ARBA00022989"/>
    </source>
</evidence>
<keyword evidence="15" id="KW-1185">Reference proteome</keyword>
<evidence type="ECO:0000256" key="5">
    <source>
        <dbReference type="ARBA" id="ARBA00022679"/>
    </source>
</evidence>
<dbReference type="InterPro" id="IPR005467">
    <property type="entry name" value="His_kinase_dom"/>
</dbReference>
<dbReference type="Pfam" id="PF00672">
    <property type="entry name" value="HAMP"/>
    <property type="match status" value="1"/>
</dbReference>
<comment type="catalytic activity">
    <reaction evidence="1">
        <text>ATP + protein L-histidine = ADP + protein N-phospho-L-histidine.</text>
        <dbReference type="EC" id="2.7.13.3"/>
    </reaction>
</comment>
<dbReference type="SMART" id="SM00304">
    <property type="entry name" value="HAMP"/>
    <property type="match status" value="1"/>
</dbReference>
<dbReference type="Gene3D" id="6.10.340.10">
    <property type="match status" value="1"/>
</dbReference>
<evidence type="ECO:0000256" key="4">
    <source>
        <dbReference type="ARBA" id="ARBA00022553"/>
    </source>
</evidence>
<comment type="subcellular location">
    <subcellularLocation>
        <location evidence="2">Membrane</location>
    </subcellularLocation>
</comment>
<dbReference type="Gene3D" id="1.10.287.130">
    <property type="match status" value="1"/>
</dbReference>
<evidence type="ECO:0000313" key="14">
    <source>
        <dbReference type="EMBL" id="SDG71295.1"/>
    </source>
</evidence>
<evidence type="ECO:0000259" key="13">
    <source>
        <dbReference type="PROSITE" id="PS50885"/>
    </source>
</evidence>
<dbReference type="PROSITE" id="PS50885">
    <property type="entry name" value="HAMP"/>
    <property type="match status" value="1"/>
</dbReference>
<dbReference type="PROSITE" id="PS50109">
    <property type="entry name" value="HIS_KIN"/>
    <property type="match status" value="1"/>
</dbReference>
<dbReference type="PANTHER" id="PTHR45436">
    <property type="entry name" value="SENSOR HISTIDINE KINASE YKOH"/>
    <property type="match status" value="1"/>
</dbReference>
<dbReference type="OrthoDB" id="9805942at2"/>
<dbReference type="SMART" id="SM00387">
    <property type="entry name" value="HATPase_c"/>
    <property type="match status" value="1"/>
</dbReference>
<gene>
    <name evidence="14" type="ORF">SAMN05421742_102198</name>
</gene>
<dbReference type="InterPro" id="IPR004358">
    <property type="entry name" value="Sig_transdc_His_kin-like_C"/>
</dbReference>
<protein>
    <recommendedName>
        <fullName evidence="3">histidine kinase</fullName>
        <ecNumber evidence="3">2.7.13.3</ecNumber>
    </recommendedName>
</protein>
<dbReference type="CDD" id="cd00082">
    <property type="entry name" value="HisKA"/>
    <property type="match status" value="1"/>
</dbReference>
<dbReference type="AlphaFoldDB" id="A0A1G7WH01"/>
<feature type="domain" description="Histidine kinase" evidence="12">
    <location>
        <begin position="343"/>
        <end position="564"/>
    </location>
</feature>
<dbReference type="EMBL" id="FNCV01000002">
    <property type="protein sequence ID" value="SDG71295.1"/>
    <property type="molecule type" value="Genomic_DNA"/>
</dbReference>
<organism evidence="14 15">
    <name type="scientific">Roseospirillum parvum</name>
    <dbReference type="NCBI Taxonomy" id="83401"/>
    <lineage>
        <taxon>Bacteria</taxon>
        <taxon>Pseudomonadati</taxon>
        <taxon>Pseudomonadota</taxon>
        <taxon>Alphaproteobacteria</taxon>
        <taxon>Rhodospirillales</taxon>
        <taxon>Rhodospirillaceae</taxon>
        <taxon>Roseospirillum</taxon>
    </lineage>
</organism>
<keyword evidence="5" id="KW-0808">Transferase</keyword>
<evidence type="ECO:0000256" key="3">
    <source>
        <dbReference type="ARBA" id="ARBA00012438"/>
    </source>
</evidence>
<dbReference type="InterPro" id="IPR036890">
    <property type="entry name" value="HATPase_C_sf"/>
</dbReference>
<keyword evidence="7 14" id="KW-0418">Kinase</keyword>
<keyword evidence="4" id="KW-0597">Phosphoprotein</keyword>
<dbReference type="Gene3D" id="3.30.565.10">
    <property type="entry name" value="Histidine kinase-like ATPase, C-terminal domain"/>
    <property type="match status" value="1"/>
</dbReference>
<dbReference type="Pfam" id="PF00512">
    <property type="entry name" value="HisKA"/>
    <property type="match status" value="1"/>
</dbReference>
<evidence type="ECO:0000256" key="7">
    <source>
        <dbReference type="ARBA" id="ARBA00022777"/>
    </source>
</evidence>
<dbReference type="STRING" id="83401.SAMN05421742_102198"/>
<feature type="transmembrane region" description="Helical" evidence="11">
    <location>
        <begin position="256"/>
        <end position="275"/>
    </location>
</feature>
<evidence type="ECO:0000313" key="15">
    <source>
        <dbReference type="Proteomes" id="UP000217076"/>
    </source>
</evidence>
<dbReference type="Proteomes" id="UP000217076">
    <property type="component" value="Unassembled WGS sequence"/>
</dbReference>
<dbReference type="SUPFAM" id="SSF47384">
    <property type="entry name" value="Homodimeric domain of signal transducing histidine kinase"/>
    <property type="match status" value="1"/>
</dbReference>
<dbReference type="PANTHER" id="PTHR45436:SF5">
    <property type="entry name" value="SENSOR HISTIDINE KINASE TRCS"/>
    <property type="match status" value="1"/>
</dbReference>
<dbReference type="InterPro" id="IPR050428">
    <property type="entry name" value="TCS_sensor_his_kinase"/>
</dbReference>
<dbReference type="PRINTS" id="PR00344">
    <property type="entry name" value="BCTRLSENSOR"/>
</dbReference>
<keyword evidence="8 11" id="KW-1133">Transmembrane helix</keyword>
<dbReference type="SUPFAM" id="SSF55874">
    <property type="entry name" value="ATPase domain of HSP90 chaperone/DNA topoisomerase II/histidine kinase"/>
    <property type="match status" value="1"/>
</dbReference>
<dbReference type="CDD" id="cd06225">
    <property type="entry name" value="HAMP"/>
    <property type="match status" value="1"/>
</dbReference>
<dbReference type="InterPro" id="IPR003660">
    <property type="entry name" value="HAMP_dom"/>
</dbReference>
<accession>A0A1G7WH01</accession>
<evidence type="ECO:0000256" key="6">
    <source>
        <dbReference type="ARBA" id="ARBA00022692"/>
    </source>
</evidence>